<dbReference type="PANTHER" id="PTHR30578:SF1">
    <property type="entry name" value="NA(+)-TRANSLOCATING NADH-QUINONE REDUCTASE SUBUNIT B"/>
    <property type="match status" value="1"/>
</dbReference>
<keyword evidence="5 9" id="KW-0812">Transmembrane</keyword>
<evidence type="ECO:0000256" key="7">
    <source>
        <dbReference type="ARBA" id="ARBA00022989"/>
    </source>
</evidence>
<evidence type="ECO:0000256" key="5">
    <source>
        <dbReference type="ARBA" id="ARBA00022692"/>
    </source>
</evidence>
<sequence>MLIILSYLIGCIISLARITIRRHTFYLNPAVAGRLIIFLFSPPYLKSDGITGATPLTVCRNMLAANHPCHSFGKLFLITGQWVGAIGETSKVALLISALLLFYFKLHRISYMTVSIVGAYIAWLTFSEIYNHKLFNFFDDYILMGSFIFGCLYMTHDMFTSGLSEWEHYIYYLIIGFLCILIRLESPFPEGTLLSIVCTQFLFLIFHTCAYFIGKTK</sequence>
<comment type="caution">
    <text evidence="10">The sequence shown here is derived from an EMBL/GenBank/DDBJ whole genome shotgun (WGS) entry which is preliminary data.</text>
</comment>
<evidence type="ECO:0000313" key="10">
    <source>
        <dbReference type="EMBL" id="EBS4549306.1"/>
    </source>
</evidence>
<feature type="transmembrane region" description="Helical" evidence="9">
    <location>
        <begin position="138"/>
        <end position="156"/>
    </location>
</feature>
<dbReference type="GO" id="GO:0005886">
    <property type="term" value="C:plasma membrane"/>
    <property type="evidence" value="ECO:0007669"/>
    <property type="project" value="TreeGrafter"/>
</dbReference>
<dbReference type="AlphaFoldDB" id="A0A5U9VUJ0"/>
<accession>A0A5U9VUJ0</accession>
<dbReference type="PANTHER" id="PTHR30578">
    <property type="entry name" value="ELECTRON TRANSPORT COMPLEX PROTEIN RNFD"/>
    <property type="match status" value="1"/>
</dbReference>
<keyword evidence="4" id="KW-0288">FMN</keyword>
<feature type="transmembrane region" description="Helical" evidence="9">
    <location>
        <begin position="168"/>
        <end position="184"/>
    </location>
</feature>
<feature type="transmembrane region" description="Helical" evidence="9">
    <location>
        <begin position="82"/>
        <end position="103"/>
    </location>
</feature>
<name>A0A5U9VUJ0_SALNE</name>
<evidence type="ECO:0000256" key="4">
    <source>
        <dbReference type="ARBA" id="ARBA00022643"/>
    </source>
</evidence>
<keyword evidence="1" id="KW-0813">Transport</keyword>
<keyword evidence="7 9" id="KW-1133">Transmembrane helix</keyword>
<feature type="transmembrane region" description="Helical" evidence="9">
    <location>
        <begin position="191"/>
        <end position="213"/>
    </location>
</feature>
<evidence type="ECO:0000256" key="1">
    <source>
        <dbReference type="ARBA" id="ARBA00022448"/>
    </source>
</evidence>
<dbReference type="Pfam" id="PF03116">
    <property type="entry name" value="NQR2_RnfD_RnfE"/>
    <property type="match status" value="1"/>
</dbReference>
<dbReference type="GO" id="GO:0055085">
    <property type="term" value="P:transmembrane transport"/>
    <property type="evidence" value="ECO:0007669"/>
    <property type="project" value="InterPro"/>
</dbReference>
<dbReference type="EMBL" id="AAGVNP010000288">
    <property type="protein sequence ID" value="EBS4549306.1"/>
    <property type="molecule type" value="Genomic_DNA"/>
</dbReference>
<dbReference type="InterPro" id="IPR004338">
    <property type="entry name" value="NqrB/RnfD"/>
</dbReference>
<feature type="transmembrane region" description="Helical" evidence="9">
    <location>
        <begin position="109"/>
        <end position="126"/>
    </location>
</feature>
<keyword evidence="6" id="KW-1278">Translocase</keyword>
<evidence type="ECO:0000256" key="8">
    <source>
        <dbReference type="ARBA" id="ARBA00023136"/>
    </source>
</evidence>
<keyword evidence="8 9" id="KW-0472">Membrane</keyword>
<keyword evidence="3" id="KW-0285">Flavoprotein</keyword>
<evidence type="ECO:0000256" key="9">
    <source>
        <dbReference type="SAM" id="Phobius"/>
    </source>
</evidence>
<protein>
    <submittedName>
        <fullName evidence="10">Uncharacterized protein</fullName>
    </submittedName>
</protein>
<keyword evidence="2" id="KW-0597">Phosphoprotein</keyword>
<gene>
    <name evidence="10" type="ORF">DQK32_26180</name>
</gene>
<reference evidence="10" key="1">
    <citation type="submission" date="2018-06" db="EMBL/GenBank/DDBJ databases">
        <authorList>
            <person name="Ashton P.M."/>
            <person name="Dallman T."/>
            <person name="Nair S."/>
            <person name="De Pinna E."/>
            <person name="Peters T."/>
            <person name="Grant K."/>
        </authorList>
    </citation>
    <scope>NUCLEOTIDE SEQUENCE [LARGE SCALE GENOMIC DNA]</scope>
    <source>
        <strain evidence="10">160804</strain>
    </source>
</reference>
<evidence type="ECO:0000256" key="3">
    <source>
        <dbReference type="ARBA" id="ARBA00022630"/>
    </source>
</evidence>
<evidence type="ECO:0000256" key="2">
    <source>
        <dbReference type="ARBA" id="ARBA00022553"/>
    </source>
</evidence>
<organism evidence="10">
    <name type="scientific">Salmonella newport</name>
    <dbReference type="NCBI Taxonomy" id="108619"/>
    <lineage>
        <taxon>Bacteria</taxon>
        <taxon>Pseudomonadati</taxon>
        <taxon>Pseudomonadota</taxon>
        <taxon>Gammaproteobacteria</taxon>
        <taxon>Enterobacterales</taxon>
        <taxon>Enterobacteriaceae</taxon>
        <taxon>Salmonella</taxon>
    </lineage>
</organism>
<evidence type="ECO:0000256" key="6">
    <source>
        <dbReference type="ARBA" id="ARBA00022967"/>
    </source>
</evidence>
<dbReference type="Proteomes" id="UP000839885">
    <property type="component" value="Unassembled WGS sequence"/>
</dbReference>
<proteinExistence type="predicted"/>